<dbReference type="EMBL" id="CAUYUJ010000388">
    <property type="protein sequence ID" value="CAK0790267.1"/>
    <property type="molecule type" value="Genomic_DNA"/>
</dbReference>
<comment type="caution">
    <text evidence="1">The sequence shown here is derived from an EMBL/GenBank/DDBJ whole genome shotgun (WGS) entry which is preliminary data.</text>
</comment>
<gene>
    <name evidence="1" type="ORF">PCOR1329_LOCUS1592</name>
</gene>
<keyword evidence="2" id="KW-1185">Reference proteome</keyword>
<accession>A0ABN9PBT2</accession>
<feature type="non-terminal residue" evidence="1">
    <location>
        <position position="1"/>
    </location>
</feature>
<proteinExistence type="predicted"/>
<organism evidence="1 2">
    <name type="scientific">Prorocentrum cordatum</name>
    <dbReference type="NCBI Taxonomy" id="2364126"/>
    <lineage>
        <taxon>Eukaryota</taxon>
        <taxon>Sar</taxon>
        <taxon>Alveolata</taxon>
        <taxon>Dinophyceae</taxon>
        <taxon>Prorocentrales</taxon>
        <taxon>Prorocentraceae</taxon>
        <taxon>Prorocentrum</taxon>
    </lineage>
</organism>
<dbReference type="Proteomes" id="UP001189429">
    <property type="component" value="Unassembled WGS sequence"/>
</dbReference>
<feature type="non-terminal residue" evidence="1">
    <location>
        <position position="53"/>
    </location>
</feature>
<name>A0ABN9PBT2_9DINO</name>
<sequence>SAGLKQCRTPLRKRNRLRISHACRGPARRTSPAAGAAVAACRGGLDVCGAGRR</sequence>
<protein>
    <submittedName>
        <fullName evidence="1">Uncharacterized protein</fullName>
    </submittedName>
</protein>
<evidence type="ECO:0000313" key="2">
    <source>
        <dbReference type="Proteomes" id="UP001189429"/>
    </source>
</evidence>
<reference evidence="1" key="1">
    <citation type="submission" date="2023-10" db="EMBL/GenBank/DDBJ databases">
        <authorList>
            <person name="Chen Y."/>
            <person name="Shah S."/>
            <person name="Dougan E. K."/>
            <person name="Thang M."/>
            <person name="Chan C."/>
        </authorList>
    </citation>
    <scope>NUCLEOTIDE SEQUENCE [LARGE SCALE GENOMIC DNA]</scope>
</reference>
<evidence type="ECO:0000313" key="1">
    <source>
        <dbReference type="EMBL" id="CAK0790267.1"/>
    </source>
</evidence>